<dbReference type="EMBL" id="ACDX02000002">
    <property type="protein sequence ID" value="EFC89658.1"/>
    <property type="molecule type" value="Genomic_DNA"/>
</dbReference>
<dbReference type="AlphaFoldDB" id="D2ZTY8"/>
<dbReference type="STRING" id="546266.NEIMUCOT_04076"/>
<reference evidence="1 2" key="1">
    <citation type="submission" date="2009-10" db="EMBL/GenBank/DDBJ databases">
        <authorList>
            <person name="Weinstock G."/>
            <person name="Sodergren E."/>
            <person name="Clifton S."/>
            <person name="Fulton L."/>
            <person name="Fulton B."/>
            <person name="Courtney L."/>
            <person name="Fronick C."/>
            <person name="Harrison M."/>
            <person name="Strong C."/>
            <person name="Farmer C."/>
            <person name="Delahaunty K."/>
            <person name="Markovic C."/>
            <person name="Hall O."/>
            <person name="Minx P."/>
            <person name="Tomlinson C."/>
            <person name="Mitreva M."/>
            <person name="Nelson J."/>
            <person name="Hou S."/>
            <person name="Wollam A."/>
            <person name="Pepin K.H."/>
            <person name="Johnson M."/>
            <person name="Bhonagiri V."/>
            <person name="Nash W.E."/>
            <person name="Warren W."/>
            <person name="Chinwalla A."/>
            <person name="Mardis E.R."/>
            <person name="Wilson R.K."/>
        </authorList>
    </citation>
    <scope>NUCLEOTIDE SEQUENCE [LARGE SCALE GENOMIC DNA]</scope>
    <source>
        <strain evidence="2">ATCC 25996 / DSM 4631 / NCTC 10774 / M26</strain>
    </source>
</reference>
<evidence type="ECO:0000313" key="2">
    <source>
        <dbReference type="Proteomes" id="UP000003344"/>
    </source>
</evidence>
<sequence length="42" mass="4842">MRLARRHLTELYPYKIVIADKGYQGLAKTGLQTPKRNPNIIC</sequence>
<comment type="caution">
    <text evidence="1">The sequence shown here is derived from an EMBL/GenBank/DDBJ whole genome shotgun (WGS) entry which is preliminary data.</text>
</comment>
<gene>
    <name evidence="1" type="ORF">NEIMUCOT_04076</name>
</gene>
<name>D2ZTY8_NEIM2</name>
<dbReference type="Proteomes" id="UP000003344">
    <property type="component" value="Unassembled WGS sequence"/>
</dbReference>
<organism evidence="1 2">
    <name type="scientific">Neisseria mucosa (strain ATCC 25996 / DSM 4631 / NCTC 10774 / M26)</name>
    <dbReference type="NCBI Taxonomy" id="546266"/>
    <lineage>
        <taxon>Bacteria</taxon>
        <taxon>Pseudomonadati</taxon>
        <taxon>Pseudomonadota</taxon>
        <taxon>Betaproteobacteria</taxon>
        <taxon>Neisseriales</taxon>
        <taxon>Neisseriaceae</taxon>
        <taxon>Neisseria</taxon>
    </lineage>
</organism>
<evidence type="ECO:0000313" key="1">
    <source>
        <dbReference type="EMBL" id="EFC89658.1"/>
    </source>
</evidence>
<accession>D2ZTY8</accession>
<protein>
    <submittedName>
        <fullName evidence="1">Uncharacterized protein</fullName>
    </submittedName>
</protein>
<proteinExistence type="predicted"/>